<sequence>MTVNVPCSLAQHHNLCILCVLKDPVHTLVWFKQNISKTLEIQRRKTTLPQPCLKLLYQESALWYHQSRAL</sequence>
<dbReference type="Gramene" id="mRNA:HanXRQr2_Chr06g0271171">
    <property type="protein sequence ID" value="CDS:HanXRQr2_Chr06g0271171.1"/>
    <property type="gene ID" value="HanXRQr2_Chr06g0271171"/>
</dbReference>
<gene>
    <name evidence="1" type="ORF">HanXRQr2_Chr06g0271171</name>
</gene>
<comment type="caution">
    <text evidence="1">The sequence shown here is derived from an EMBL/GenBank/DDBJ whole genome shotgun (WGS) entry which is preliminary data.</text>
</comment>
<organism evidence="1 2">
    <name type="scientific">Helianthus annuus</name>
    <name type="common">Common sunflower</name>
    <dbReference type="NCBI Taxonomy" id="4232"/>
    <lineage>
        <taxon>Eukaryota</taxon>
        <taxon>Viridiplantae</taxon>
        <taxon>Streptophyta</taxon>
        <taxon>Embryophyta</taxon>
        <taxon>Tracheophyta</taxon>
        <taxon>Spermatophyta</taxon>
        <taxon>Magnoliopsida</taxon>
        <taxon>eudicotyledons</taxon>
        <taxon>Gunneridae</taxon>
        <taxon>Pentapetalae</taxon>
        <taxon>asterids</taxon>
        <taxon>campanulids</taxon>
        <taxon>Asterales</taxon>
        <taxon>Asteraceae</taxon>
        <taxon>Asteroideae</taxon>
        <taxon>Heliantheae alliance</taxon>
        <taxon>Heliantheae</taxon>
        <taxon>Helianthus</taxon>
    </lineage>
</organism>
<accession>A0A9K3IUM7</accession>
<dbReference type="Proteomes" id="UP000215914">
    <property type="component" value="Unassembled WGS sequence"/>
</dbReference>
<dbReference type="AlphaFoldDB" id="A0A9K3IUM7"/>
<evidence type="ECO:0000313" key="1">
    <source>
        <dbReference type="EMBL" id="KAF5803424.1"/>
    </source>
</evidence>
<dbReference type="EMBL" id="MNCJ02000321">
    <property type="protein sequence ID" value="KAF5803424.1"/>
    <property type="molecule type" value="Genomic_DNA"/>
</dbReference>
<keyword evidence="2" id="KW-1185">Reference proteome</keyword>
<reference evidence="1" key="1">
    <citation type="journal article" date="2017" name="Nature">
        <title>The sunflower genome provides insights into oil metabolism, flowering and Asterid evolution.</title>
        <authorList>
            <person name="Badouin H."/>
            <person name="Gouzy J."/>
            <person name="Grassa C.J."/>
            <person name="Murat F."/>
            <person name="Staton S.E."/>
            <person name="Cottret L."/>
            <person name="Lelandais-Briere C."/>
            <person name="Owens G.L."/>
            <person name="Carrere S."/>
            <person name="Mayjonade B."/>
            <person name="Legrand L."/>
            <person name="Gill N."/>
            <person name="Kane N.C."/>
            <person name="Bowers J.E."/>
            <person name="Hubner S."/>
            <person name="Bellec A."/>
            <person name="Berard A."/>
            <person name="Berges H."/>
            <person name="Blanchet N."/>
            <person name="Boniface M.C."/>
            <person name="Brunel D."/>
            <person name="Catrice O."/>
            <person name="Chaidir N."/>
            <person name="Claudel C."/>
            <person name="Donnadieu C."/>
            <person name="Faraut T."/>
            <person name="Fievet G."/>
            <person name="Helmstetter N."/>
            <person name="King M."/>
            <person name="Knapp S.J."/>
            <person name="Lai Z."/>
            <person name="Le Paslier M.C."/>
            <person name="Lippi Y."/>
            <person name="Lorenzon L."/>
            <person name="Mandel J.R."/>
            <person name="Marage G."/>
            <person name="Marchand G."/>
            <person name="Marquand E."/>
            <person name="Bret-Mestries E."/>
            <person name="Morien E."/>
            <person name="Nambeesan S."/>
            <person name="Nguyen T."/>
            <person name="Pegot-Espagnet P."/>
            <person name="Pouilly N."/>
            <person name="Raftis F."/>
            <person name="Sallet E."/>
            <person name="Schiex T."/>
            <person name="Thomas J."/>
            <person name="Vandecasteele C."/>
            <person name="Vares D."/>
            <person name="Vear F."/>
            <person name="Vautrin S."/>
            <person name="Crespi M."/>
            <person name="Mangin B."/>
            <person name="Burke J.M."/>
            <person name="Salse J."/>
            <person name="Munos S."/>
            <person name="Vincourt P."/>
            <person name="Rieseberg L.H."/>
            <person name="Langlade N.B."/>
        </authorList>
    </citation>
    <scope>NUCLEOTIDE SEQUENCE</scope>
    <source>
        <tissue evidence="1">Leaves</tissue>
    </source>
</reference>
<name>A0A9K3IUM7_HELAN</name>
<evidence type="ECO:0000313" key="2">
    <source>
        <dbReference type="Proteomes" id="UP000215914"/>
    </source>
</evidence>
<protein>
    <submittedName>
        <fullName evidence="1">Uncharacterized protein</fullName>
    </submittedName>
</protein>
<proteinExistence type="predicted"/>
<reference evidence="1" key="2">
    <citation type="submission" date="2020-06" db="EMBL/GenBank/DDBJ databases">
        <title>Helianthus annuus Genome sequencing and assembly Release 2.</title>
        <authorList>
            <person name="Gouzy J."/>
            <person name="Langlade N."/>
            <person name="Munos S."/>
        </authorList>
    </citation>
    <scope>NUCLEOTIDE SEQUENCE</scope>
    <source>
        <tissue evidence="1">Leaves</tissue>
    </source>
</reference>